<organism evidence="6 7">
    <name type="scientific">Aspergillus cavernicola</name>
    <dbReference type="NCBI Taxonomy" id="176166"/>
    <lineage>
        <taxon>Eukaryota</taxon>
        <taxon>Fungi</taxon>
        <taxon>Dikarya</taxon>
        <taxon>Ascomycota</taxon>
        <taxon>Pezizomycotina</taxon>
        <taxon>Eurotiomycetes</taxon>
        <taxon>Eurotiomycetidae</taxon>
        <taxon>Eurotiales</taxon>
        <taxon>Aspergillaceae</taxon>
        <taxon>Aspergillus</taxon>
        <taxon>Aspergillus subgen. Nidulantes</taxon>
    </lineage>
</organism>
<evidence type="ECO:0000256" key="3">
    <source>
        <dbReference type="ARBA" id="ARBA00022827"/>
    </source>
</evidence>
<dbReference type="PANTHER" id="PTHR42973">
    <property type="entry name" value="BINDING OXIDOREDUCTASE, PUTATIVE (AFU_ORTHOLOGUE AFUA_1G17690)-RELATED"/>
    <property type="match status" value="1"/>
</dbReference>
<dbReference type="InterPro" id="IPR036318">
    <property type="entry name" value="FAD-bd_PCMH-like_sf"/>
</dbReference>
<dbReference type="Proteomes" id="UP001610335">
    <property type="component" value="Unassembled WGS sequence"/>
</dbReference>
<keyword evidence="3" id="KW-0274">FAD</keyword>
<name>A0ABR4ISZ1_9EURO</name>
<evidence type="ECO:0000313" key="6">
    <source>
        <dbReference type="EMBL" id="KAL2830880.1"/>
    </source>
</evidence>
<dbReference type="Pfam" id="PF01565">
    <property type="entry name" value="FAD_binding_4"/>
    <property type="match status" value="1"/>
</dbReference>
<dbReference type="InterPro" id="IPR016166">
    <property type="entry name" value="FAD-bd_PCMH"/>
</dbReference>
<comment type="caution">
    <text evidence="6">The sequence shown here is derived from an EMBL/GenBank/DDBJ whole genome shotgun (WGS) entry which is preliminary data.</text>
</comment>
<dbReference type="InterPro" id="IPR016169">
    <property type="entry name" value="FAD-bd_PCMH_sub2"/>
</dbReference>
<sequence>MTGTTPLAALEAFLQGHPTIQYTPPSSSDYENARKIFNGSHHARPLAIVKPQSPADVAALVKCAKSTSLSFTLRSGGHNLEGLTLVDNALLIDLRALTHVTISQIATVQGGILQNELGNKLWAEGLVTPIGTVPSVGYISWATYGGYGPFSSHWGLGVDQILRATLVHPDGEIVQADNSLLEGIRSLCLLVGPIIYDSTDMTKTFVGFNATYQKLLDSEGLPPQVTVQQIAFNAPQGRYYAAIFVWSGADLEEGQRWSEKIAGLGPLLANAVAPTNVPEWLAANGALVPPTASGSSYTYNVSTISPAIAEVIGRRLATMPTDPGTMLSIHQVHGLPAKSQAPSVFETRNPHYLLECLGFVTQASLQEESERWAAEMAEEVKQATNGLSAILRRSRKTYGSKVNVLKDLKTRFDLENMFSLAVPASK</sequence>
<accession>A0ABR4ISZ1</accession>
<dbReference type="Gene3D" id="3.30.465.10">
    <property type="match status" value="1"/>
</dbReference>
<dbReference type="SUPFAM" id="SSF56176">
    <property type="entry name" value="FAD-binding/transporter-associated domain-like"/>
    <property type="match status" value="1"/>
</dbReference>
<evidence type="ECO:0000256" key="2">
    <source>
        <dbReference type="ARBA" id="ARBA00022630"/>
    </source>
</evidence>
<reference evidence="6 7" key="1">
    <citation type="submission" date="2024-07" db="EMBL/GenBank/DDBJ databases">
        <title>Section-level genome sequencing and comparative genomics of Aspergillus sections Usti and Cavernicolus.</title>
        <authorList>
            <consortium name="Lawrence Berkeley National Laboratory"/>
            <person name="Nybo J.L."/>
            <person name="Vesth T.C."/>
            <person name="Theobald S."/>
            <person name="Frisvad J.C."/>
            <person name="Larsen T.O."/>
            <person name="Kjaerboelling I."/>
            <person name="Rothschild-Mancinelli K."/>
            <person name="Lyhne E.K."/>
            <person name="Kogle M.E."/>
            <person name="Barry K."/>
            <person name="Clum A."/>
            <person name="Na H."/>
            <person name="Ledsgaard L."/>
            <person name="Lin J."/>
            <person name="Lipzen A."/>
            <person name="Kuo A."/>
            <person name="Riley R."/>
            <person name="Mondo S."/>
            <person name="LaButti K."/>
            <person name="Haridas S."/>
            <person name="Pangalinan J."/>
            <person name="Salamov A.A."/>
            <person name="Simmons B.A."/>
            <person name="Magnuson J.K."/>
            <person name="Chen J."/>
            <person name="Drula E."/>
            <person name="Henrissat B."/>
            <person name="Wiebenga A."/>
            <person name="Lubbers R.J."/>
            <person name="Gomes A.C."/>
            <person name="Makela M.R."/>
            <person name="Stajich J."/>
            <person name="Grigoriev I.V."/>
            <person name="Mortensen U.H."/>
            <person name="De vries R.P."/>
            <person name="Baker S.E."/>
            <person name="Andersen M.R."/>
        </authorList>
    </citation>
    <scope>NUCLEOTIDE SEQUENCE [LARGE SCALE GENOMIC DNA]</scope>
    <source>
        <strain evidence="6 7">CBS 600.67</strain>
    </source>
</reference>
<comment type="similarity">
    <text evidence="1">Belongs to the oxygen-dependent FAD-linked oxidoreductase family.</text>
</comment>
<dbReference type="EMBL" id="JBFXLS010000011">
    <property type="protein sequence ID" value="KAL2830880.1"/>
    <property type="molecule type" value="Genomic_DNA"/>
</dbReference>
<keyword evidence="7" id="KW-1185">Reference proteome</keyword>
<evidence type="ECO:0000256" key="1">
    <source>
        <dbReference type="ARBA" id="ARBA00005466"/>
    </source>
</evidence>
<dbReference type="Gene3D" id="3.40.462.20">
    <property type="match status" value="1"/>
</dbReference>
<gene>
    <name evidence="6" type="ORF">BDW59DRAFT_170020</name>
</gene>
<feature type="domain" description="FAD-binding PCMH-type" evidence="5">
    <location>
        <begin position="41"/>
        <end position="200"/>
    </location>
</feature>
<keyword evidence="4" id="KW-0560">Oxidoreductase</keyword>
<evidence type="ECO:0000256" key="4">
    <source>
        <dbReference type="ARBA" id="ARBA00023002"/>
    </source>
</evidence>
<protein>
    <recommendedName>
        <fullName evidence="5">FAD-binding PCMH-type domain-containing protein</fullName>
    </recommendedName>
</protein>
<evidence type="ECO:0000313" key="7">
    <source>
        <dbReference type="Proteomes" id="UP001610335"/>
    </source>
</evidence>
<dbReference type="InterPro" id="IPR006094">
    <property type="entry name" value="Oxid_FAD_bind_N"/>
</dbReference>
<keyword evidence="2" id="KW-0285">Flavoprotein</keyword>
<dbReference type="PANTHER" id="PTHR42973:SF7">
    <property type="entry name" value="FAD-BINDING PCMH-TYPE DOMAIN-CONTAINING PROTEIN"/>
    <property type="match status" value="1"/>
</dbReference>
<evidence type="ECO:0000259" key="5">
    <source>
        <dbReference type="PROSITE" id="PS51387"/>
    </source>
</evidence>
<dbReference type="InterPro" id="IPR050416">
    <property type="entry name" value="FAD-linked_Oxidoreductase"/>
</dbReference>
<dbReference type="PROSITE" id="PS51387">
    <property type="entry name" value="FAD_PCMH"/>
    <property type="match status" value="1"/>
</dbReference>
<proteinExistence type="inferred from homology"/>